<protein>
    <submittedName>
        <fullName evidence="1">Uncharacterized protein</fullName>
    </submittedName>
</protein>
<dbReference type="EMBL" id="PQIB02000006">
    <property type="protein sequence ID" value="RLN12012.1"/>
    <property type="molecule type" value="Genomic_DNA"/>
</dbReference>
<evidence type="ECO:0000313" key="2">
    <source>
        <dbReference type="Proteomes" id="UP000275267"/>
    </source>
</evidence>
<evidence type="ECO:0000313" key="1">
    <source>
        <dbReference type="EMBL" id="RLN12012.1"/>
    </source>
</evidence>
<proteinExistence type="predicted"/>
<sequence length="129" mass="13955">MINLLDSKEVLLHIVDEIRKCKWIQKRLLVNKCNKNVNRTCCSGRLDTSGGQTRSHCSMQSLLRTYGSGRHAGGCVVAARNGVDCPQSILPRVLDRPQFPHQRLPVAVAGGRPGAVAPCNVPPSSSPST</sequence>
<keyword evidence="2" id="KW-1185">Reference proteome</keyword>
<gene>
    <name evidence="1" type="ORF">C2845_PM09G15150</name>
</gene>
<reference evidence="2" key="1">
    <citation type="journal article" date="2019" name="Nat. Commun.">
        <title>The genome of broomcorn millet.</title>
        <authorList>
            <person name="Zou C."/>
            <person name="Miki D."/>
            <person name="Li D."/>
            <person name="Tang Q."/>
            <person name="Xiao L."/>
            <person name="Rajput S."/>
            <person name="Deng P."/>
            <person name="Jia W."/>
            <person name="Huang R."/>
            <person name="Zhang M."/>
            <person name="Sun Y."/>
            <person name="Hu J."/>
            <person name="Fu X."/>
            <person name="Schnable P.S."/>
            <person name="Li F."/>
            <person name="Zhang H."/>
            <person name="Feng B."/>
            <person name="Zhu X."/>
            <person name="Liu R."/>
            <person name="Schnable J.C."/>
            <person name="Zhu J.-K."/>
            <person name="Zhang H."/>
        </authorList>
    </citation>
    <scope>NUCLEOTIDE SEQUENCE [LARGE SCALE GENOMIC DNA]</scope>
</reference>
<name>A0A3L6S0P7_PANMI</name>
<comment type="caution">
    <text evidence="1">The sequence shown here is derived from an EMBL/GenBank/DDBJ whole genome shotgun (WGS) entry which is preliminary data.</text>
</comment>
<dbReference type="AlphaFoldDB" id="A0A3L6S0P7"/>
<dbReference type="Proteomes" id="UP000275267">
    <property type="component" value="Unassembled WGS sequence"/>
</dbReference>
<organism evidence="1 2">
    <name type="scientific">Panicum miliaceum</name>
    <name type="common">Proso millet</name>
    <name type="synonym">Broomcorn millet</name>
    <dbReference type="NCBI Taxonomy" id="4540"/>
    <lineage>
        <taxon>Eukaryota</taxon>
        <taxon>Viridiplantae</taxon>
        <taxon>Streptophyta</taxon>
        <taxon>Embryophyta</taxon>
        <taxon>Tracheophyta</taxon>
        <taxon>Spermatophyta</taxon>
        <taxon>Magnoliopsida</taxon>
        <taxon>Liliopsida</taxon>
        <taxon>Poales</taxon>
        <taxon>Poaceae</taxon>
        <taxon>PACMAD clade</taxon>
        <taxon>Panicoideae</taxon>
        <taxon>Panicodae</taxon>
        <taxon>Paniceae</taxon>
        <taxon>Panicinae</taxon>
        <taxon>Panicum</taxon>
        <taxon>Panicum sect. Panicum</taxon>
    </lineage>
</organism>
<accession>A0A3L6S0P7</accession>